<dbReference type="Gene3D" id="1.25.40.420">
    <property type="match status" value="1"/>
</dbReference>
<gene>
    <name evidence="2" type="primary">BTBD1</name>
    <name evidence="2" type="ORF">CM83_62271</name>
</gene>
<feature type="domain" description="BTB" evidence="1">
    <location>
        <begin position="35"/>
        <end position="103"/>
    </location>
</feature>
<dbReference type="PROSITE" id="PS50097">
    <property type="entry name" value="BTB"/>
    <property type="match status" value="1"/>
</dbReference>
<dbReference type="PANTHER" id="PTHR45774:SF3">
    <property type="entry name" value="BTB (POZ) DOMAIN-CONTAINING 2B-RELATED"/>
    <property type="match status" value="1"/>
</dbReference>
<dbReference type="Gene3D" id="3.30.710.10">
    <property type="entry name" value="Potassium Channel Kv1.1, Chain A"/>
    <property type="match status" value="1"/>
</dbReference>
<dbReference type="InterPro" id="IPR011705">
    <property type="entry name" value="BACK"/>
</dbReference>
<dbReference type="EMBL" id="GBHO01004391">
    <property type="protein sequence ID" value="JAG39213.1"/>
    <property type="molecule type" value="Transcribed_RNA"/>
</dbReference>
<accession>A0A0A9Z780</accession>
<organism evidence="2">
    <name type="scientific">Lygus hesperus</name>
    <name type="common">Western plant bug</name>
    <dbReference type="NCBI Taxonomy" id="30085"/>
    <lineage>
        <taxon>Eukaryota</taxon>
        <taxon>Metazoa</taxon>
        <taxon>Ecdysozoa</taxon>
        <taxon>Arthropoda</taxon>
        <taxon>Hexapoda</taxon>
        <taxon>Insecta</taxon>
        <taxon>Pterygota</taxon>
        <taxon>Neoptera</taxon>
        <taxon>Paraneoptera</taxon>
        <taxon>Hemiptera</taxon>
        <taxon>Heteroptera</taxon>
        <taxon>Panheteroptera</taxon>
        <taxon>Cimicomorpha</taxon>
        <taxon>Miridae</taxon>
        <taxon>Mirini</taxon>
        <taxon>Lygus</taxon>
    </lineage>
</organism>
<dbReference type="PANTHER" id="PTHR45774">
    <property type="entry name" value="BTB/POZ DOMAIN-CONTAINING"/>
    <property type="match status" value="1"/>
</dbReference>
<reference evidence="2" key="2">
    <citation type="submission" date="2014-07" db="EMBL/GenBank/DDBJ databases">
        <authorList>
            <person name="Hull J."/>
        </authorList>
    </citation>
    <scope>NUCLEOTIDE SEQUENCE</scope>
</reference>
<feature type="non-terminal residue" evidence="2">
    <location>
        <position position="1"/>
    </location>
</feature>
<dbReference type="CDD" id="cd18186">
    <property type="entry name" value="BTB_POZ_ZBTB_KLHL-like"/>
    <property type="match status" value="1"/>
</dbReference>
<protein>
    <submittedName>
        <fullName evidence="2">BTB/POZ domain-containing protein 1</fullName>
    </submittedName>
</protein>
<dbReference type="InterPro" id="IPR000210">
    <property type="entry name" value="BTB/POZ_dom"/>
</dbReference>
<dbReference type="Pfam" id="PF00651">
    <property type="entry name" value="BTB"/>
    <property type="match status" value="1"/>
</dbReference>
<dbReference type="SMART" id="SM00225">
    <property type="entry name" value="BTB"/>
    <property type="match status" value="1"/>
</dbReference>
<dbReference type="InterPro" id="IPR011333">
    <property type="entry name" value="SKP1/BTB/POZ_sf"/>
</dbReference>
<dbReference type="AlphaFoldDB" id="A0A0A9Z780"/>
<dbReference type="SMART" id="SM00875">
    <property type="entry name" value="BACK"/>
    <property type="match status" value="1"/>
</dbReference>
<proteinExistence type="predicted"/>
<name>A0A0A9Z780_LYGHE</name>
<dbReference type="SUPFAM" id="SSF54695">
    <property type="entry name" value="POZ domain"/>
    <property type="match status" value="1"/>
</dbReference>
<dbReference type="CDD" id="cd14733">
    <property type="entry name" value="BACK"/>
    <property type="match status" value="1"/>
</dbReference>
<evidence type="ECO:0000313" key="2">
    <source>
        <dbReference type="EMBL" id="JAG39213.1"/>
    </source>
</evidence>
<dbReference type="Pfam" id="PF07707">
    <property type="entry name" value="BACK"/>
    <property type="match status" value="1"/>
</dbReference>
<sequence length="455" mass="52164">SLPRVEKKQAMDDWQNKVDSLSLRAKFALDHKILTDCEFTFERKDKICCHKLILAMTSPVFHAMFFGGMKHDGDHSIEITDIEPQVFKQMVQYIYVGQSCISSCKNACDLYHASKKYIILHLEHQCIEYLLEHIDKENVIQIYEFAQFHSEEELKKRAAKEIQCHATSILKDESFLQASEATLMTLLELERLNISSECELLAGVERWAQAQINREDFPGCTPRKVAKPFIRKLRLLTISKQEFVTGVASSSLLNDSEKLSLLLRIVGTDFPPMMNGLCEKKSKRKPCREIMKTSLQFEEISDARCDGSEWFTSIFTTNTRVTLLGIEINLQKNDDDGLYKENLMVKVGLAHKEDHFAETSLLRTVPYNSKAQVMFSNPPILELHNQYAVHIFLCSPGIYPLGYHSTLSGTNTNVEIDFLSHTSWEQCHPWNTTVLSSLIYTDMIESSEQLQMEAK</sequence>
<reference evidence="2" key="1">
    <citation type="journal article" date="2014" name="PLoS ONE">
        <title>Transcriptome-Based Identification of ABC Transporters in the Western Tarnished Plant Bug Lygus hesperus.</title>
        <authorList>
            <person name="Hull J.J."/>
            <person name="Chaney K."/>
            <person name="Geib S.M."/>
            <person name="Fabrick J.A."/>
            <person name="Brent C.S."/>
            <person name="Walsh D."/>
            <person name="Lavine L.C."/>
        </authorList>
    </citation>
    <scope>NUCLEOTIDE SEQUENCE</scope>
</reference>
<evidence type="ECO:0000259" key="1">
    <source>
        <dbReference type="PROSITE" id="PS50097"/>
    </source>
</evidence>